<accession>A0A645E8G4</accession>
<dbReference type="AlphaFoldDB" id="A0A645E8G4"/>
<protein>
    <submittedName>
        <fullName evidence="1">Uncharacterized protein</fullName>
    </submittedName>
</protein>
<comment type="caution">
    <text evidence="1">The sequence shown here is derived from an EMBL/GenBank/DDBJ whole genome shotgun (WGS) entry which is preliminary data.</text>
</comment>
<dbReference type="EMBL" id="VSSQ01043259">
    <property type="protein sequence ID" value="MPM96922.1"/>
    <property type="molecule type" value="Genomic_DNA"/>
</dbReference>
<name>A0A645E8G4_9ZZZZ</name>
<proteinExistence type="predicted"/>
<reference evidence="1" key="1">
    <citation type="submission" date="2019-08" db="EMBL/GenBank/DDBJ databases">
        <authorList>
            <person name="Kucharzyk K."/>
            <person name="Murdoch R.W."/>
            <person name="Higgins S."/>
            <person name="Loffler F."/>
        </authorList>
    </citation>
    <scope>NUCLEOTIDE SEQUENCE</scope>
</reference>
<gene>
    <name evidence="1" type="ORF">SDC9_144091</name>
</gene>
<organism evidence="1">
    <name type="scientific">bioreactor metagenome</name>
    <dbReference type="NCBI Taxonomy" id="1076179"/>
    <lineage>
        <taxon>unclassified sequences</taxon>
        <taxon>metagenomes</taxon>
        <taxon>ecological metagenomes</taxon>
    </lineage>
</organism>
<evidence type="ECO:0000313" key="1">
    <source>
        <dbReference type="EMBL" id="MPM96922.1"/>
    </source>
</evidence>
<sequence>MSKLIQHHRLRKKLFAALLVHGGHTQENMLVAFVIFDCINKFNSGPKLDFDPLMGNEQHDRLLVAADPERAPVEFDAFKLQPMALDRTVEAPLPISTKAAFRGPFFREQDRTPLQFRCAEMILHALAAPDEAVTRWEALIEADGYPDEMEAPRIDLDPYELADRLEAVGVKSNIARL</sequence>